<dbReference type="Pfam" id="PF12794">
    <property type="entry name" value="MscS_TM"/>
    <property type="match status" value="1"/>
</dbReference>
<dbReference type="InterPro" id="IPR049278">
    <property type="entry name" value="MS_channel_C"/>
</dbReference>
<evidence type="ECO:0000259" key="12">
    <source>
        <dbReference type="Pfam" id="PF21082"/>
    </source>
</evidence>
<evidence type="ECO:0000256" key="1">
    <source>
        <dbReference type="ARBA" id="ARBA00004651"/>
    </source>
</evidence>
<evidence type="ECO:0000256" key="5">
    <source>
        <dbReference type="ARBA" id="ARBA00022989"/>
    </source>
</evidence>
<dbReference type="PANTHER" id="PTHR30347:SF1">
    <property type="entry name" value="MECHANOSENSITIVE CHANNEL MSCK"/>
    <property type="match status" value="1"/>
</dbReference>
<reference evidence="13" key="1">
    <citation type="submission" date="2019-02" db="EMBL/GenBank/DDBJ databases">
        <authorList>
            <person name="Li S.-H."/>
        </authorList>
    </citation>
    <scope>NUCLEOTIDE SEQUENCE</scope>
    <source>
        <strain evidence="13">IMCC14734</strain>
    </source>
</reference>
<keyword evidence="5 8" id="KW-1133">Transmembrane helix</keyword>
<feature type="transmembrane region" description="Helical" evidence="8">
    <location>
        <begin position="711"/>
        <end position="729"/>
    </location>
</feature>
<evidence type="ECO:0000256" key="2">
    <source>
        <dbReference type="ARBA" id="ARBA00008017"/>
    </source>
</evidence>
<gene>
    <name evidence="13" type="ORF">EYC98_11020</name>
</gene>
<feature type="transmembrane region" description="Helical" evidence="8">
    <location>
        <begin position="811"/>
        <end position="828"/>
    </location>
</feature>
<feature type="domain" description="Mechanosensitive ion channel inner membrane" evidence="10">
    <location>
        <begin position="511"/>
        <end position="844"/>
    </location>
</feature>
<organism evidence="13 14">
    <name type="scientific">Candidatus Litorirhabdus singularis</name>
    <dbReference type="NCBI Taxonomy" id="2518993"/>
    <lineage>
        <taxon>Bacteria</taxon>
        <taxon>Pseudomonadati</taxon>
        <taxon>Pseudomonadota</taxon>
        <taxon>Gammaproteobacteria</taxon>
        <taxon>Cellvibrionales</taxon>
        <taxon>Halieaceae</taxon>
        <taxon>Candidatus Litorirhabdus</taxon>
    </lineage>
</organism>
<dbReference type="Pfam" id="PF21082">
    <property type="entry name" value="MS_channel_3rd"/>
    <property type="match status" value="1"/>
</dbReference>
<evidence type="ECO:0000313" key="14">
    <source>
        <dbReference type="Proteomes" id="UP001143362"/>
    </source>
</evidence>
<keyword evidence="6 8" id="KW-0472">Membrane</keyword>
<feature type="domain" description="Mechanosensitive ion channel MscS" evidence="9">
    <location>
        <begin position="948"/>
        <end position="1013"/>
    </location>
</feature>
<feature type="transmembrane region" description="Helical" evidence="8">
    <location>
        <begin position="899"/>
        <end position="926"/>
    </location>
</feature>
<evidence type="ECO:0000256" key="8">
    <source>
        <dbReference type="SAM" id="Phobius"/>
    </source>
</evidence>
<dbReference type="InterPro" id="IPR011066">
    <property type="entry name" value="MscS_channel_C_sf"/>
</dbReference>
<dbReference type="EMBL" id="SHNN01000002">
    <property type="protein sequence ID" value="MCX2981395.1"/>
    <property type="molecule type" value="Genomic_DNA"/>
</dbReference>
<name>A0ABT3THY4_9GAMM</name>
<comment type="caution">
    <text evidence="13">The sequence shown here is derived from an EMBL/GenBank/DDBJ whole genome shotgun (WGS) entry which is preliminary data.</text>
</comment>
<feature type="transmembrane region" description="Helical" evidence="8">
    <location>
        <begin position="856"/>
        <end position="878"/>
    </location>
</feature>
<feature type="domain" description="Mechanosensitive ion channel MscS porin" evidence="11">
    <location>
        <begin position="57"/>
        <end position="287"/>
    </location>
</feature>
<dbReference type="SUPFAM" id="SSF50182">
    <property type="entry name" value="Sm-like ribonucleoproteins"/>
    <property type="match status" value="1"/>
</dbReference>
<keyword evidence="3" id="KW-1003">Cell membrane</keyword>
<evidence type="ECO:0000259" key="10">
    <source>
        <dbReference type="Pfam" id="PF12794"/>
    </source>
</evidence>
<evidence type="ECO:0000259" key="9">
    <source>
        <dbReference type="Pfam" id="PF00924"/>
    </source>
</evidence>
<evidence type="ECO:0000313" key="13">
    <source>
        <dbReference type="EMBL" id="MCX2981395.1"/>
    </source>
</evidence>
<feature type="coiled-coil region" evidence="7">
    <location>
        <begin position="97"/>
        <end position="164"/>
    </location>
</feature>
<comment type="subcellular location">
    <subcellularLocation>
        <location evidence="1">Cell membrane</location>
        <topology evidence="1">Multi-pass membrane protein</topology>
    </subcellularLocation>
</comment>
<dbReference type="InterPro" id="IPR024393">
    <property type="entry name" value="MscS_porin"/>
</dbReference>
<evidence type="ECO:0000256" key="4">
    <source>
        <dbReference type="ARBA" id="ARBA00022692"/>
    </source>
</evidence>
<dbReference type="PANTHER" id="PTHR30347">
    <property type="entry name" value="POTASSIUM CHANNEL RELATED"/>
    <property type="match status" value="1"/>
</dbReference>
<keyword evidence="4 8" id="KW-0812">Transmembrane</keyword>
<sequence length="1133" mass="126011">MHSSNLSTEPLVRPQLKVVFICLFFLLPATSMAQTAITSGSELSAEQLKAARSQIEGASDLEAAEKERLLASLNQVESLIKFTANFKAKRSSYEKLLATASADAARIKAELNEANSASSSVEGVVSGISLGQAEASLQQDKAELAAVQTQAADLDNQLQRETSRPGEIRQRMTALALEQNSLNDQFNAAPLSDSLQDREGRWLLKAQLDNTTAELAMLDAEQLSRPMRQELLKAQKDRANFDIARLSDAVKMHESLVIKLRQGEAEKAADAAKSAEQELQGRDPLLLKLAEENTHLTTRSAQVATELEKIREAEQSARAGADRYESDLQALERKLQVVGMSQALGRILSEQKNQFPRRRQASYSASEREQMIADSSLRQIEYEEQRRDNHNMNDQIRLITEGLSDAERSSLDPEIRQLLLARRDLIIAAIDGEESYLRTLGELDFSSRRLKKSADSYSKFISERLLWIRTDSPLSLAKLEKLPREAWQVFEPTQWWKMLVLLPAHIAGSIGLLLLFLVSAILFRSRRWLLQRLEATGESVGNVEQDTLMSTFQGLIITVVLALRWPFLFLVLGLALRGLAPDSSVALPLSFALERVSYYFFGMEILRHLVLDNGLAVRHFHWSISTIQVIRRRLTALEQVFVPTVLLAILANRLSLTEADNMFVALMLITAQVALAIFFARLPNFVESRLDTLLATSGNTRRSIWARAARLFLIGVPCALILLMLLGYSGTATEFLVLMLLTIGIFAALLIAHEFGVRWLRLLRMRMIKREREEVEVAAALAAENPEEEEQETPQRVELDPDTIDADGRKLLSAFLLIGAVFGVLTVWREVLPALGILNDVELWTYTEKLEGIDTILPVTLADFGIALLVAFLGYVAVKRIPGLLELLLQQQTTMSAGAIYAVSTLFSYVLIAGVFMSVLGMLGFAWSQIQWAVAALSVGIGFGLQEIVANFISGLILLFEQPIRVGDTVTVGETSGVVTRIRMRATTIRDFDRRELLVPNKEFITGRLLNWSLSDQVTRFEVVAGVAYGTNLKRAMELAVQAGKSHPLVLEDPQPFVTFDDFGDNSLKLVLRCFLGSVDKRLVTASEVRQSVNTLFQEEGIVVAFPQRDVHLDTSQPLQVNLQQDPPAAPAQ</sequence>
<dbReference type="Gene3D" id="1.10.287.1260">
    <property type="match status" value="1"/>
</dbReference>
<dbReference type="InterPro" id="IPR025692">
    <property type="entry name" value="MscS_IM_dom1"/>
</dbReference>
<evidence type="ECO:0000256" key="7">
    <source>
        <dbReference type="SAM" id="Coils"/>
    </source>
</evidence>
<dbReference type="Pfam" id="PF12795">
    <property type="entry name" value="MscS_porin"/>
    <property type="match status" value="1"/>
</dbReference>
<dbReference type="InterPro" id="IPR052702">
    <property type="entry name" value="MscS-like_channel"/>
</dbReference>
<dbReference type="InterPro" id="IPR006685">
    <property type="entry name" value="MscS_channel_2nd"/>
</dbReference>
<dbReference type="Pfam" id="PF00924">
    <property type="entry name" value="MS_channel_2nd"/>
    <property type="match status" value="1"/>
</dbReference>
<dbReference type="InterPro" id="IPR010920">
    <property type="entry name" value="LSM_dom_sf"/>
</dbReference>
<proteinExistence type="inferred from homology"/>
<feature type="transmembrane region" description="Helical" evidence="8">
    <location>
        <begin position="495"/>
        <end position="523"/>
    </location>
</feature>
<dbReference type="InterPro" id="IPR023408">
    <property type="entry name" value="MscS_beta-dom_sf"/>
</dbReference>
<evidence type="ECO:0000256" key="6">
    <source>
        <dbReference type="ARBA" id="ARBA00023136"/>
    </source>
</evidence>
<protein>
    <submittedName>
        <fullName evidence="13">Mechanosensitive ion channel</fullName>
    </submittedName>
</protein>
<dbReference type="Gene3D" id="2.30.30.60">
    <property type="match status" value="1"/>
</dbReference>
<feature type="transmembrane region" description="Helical" evidence="8">
    <location>
        <begin position="932"/>
        <end position="960"/>
    </location>
</feature>
<evidence type="ECO:0000259" key="11">
    <source>
        <dbReference type="Pfam" id="PF12795"/>
    </source>
</evidence>
<dbReference type="SUPFAM" id="SSF82689">
    <property type="entry name" value="Mechanosensitive channel protein MscS (YggB), C-terminal domain"/>
    <property type="match status" value="1"/>
</dbReference>
<keyword evidence="7" id="KW-0175">Coiled coil</keyword>
<dbReference type="Proteomes" id="UP001143362">
    <property type="component" value="Unassembled WGS sequence"/>
</dbReference>
<evidence type="ECO:0000256" key="3">
    <source>
        <dbReference type="ARBA" id="ARBA00022475"/>
    </source>
</evidence>
<keyword evidence="14" id="KW-1185">Reference proteome</keyword>
<feature type="transmembrane region" description="Helical" evidence="8">
    <location>
        <begin position="555"/>
        <end position="576"/>
    </location>
</feature>
<dbReference type="Gene3D" id="3.30.70.100">
    <property type="match status" value="1"/>
</dbReference>
<accession>A0ABT3THY4</accession>
<feature type="transmembrane region" description="Helical" evidence="8">
    <location>
        <begin position="735"/>
        <end position="760"/>
    </location>
</feature>
<dbReference type="InterPro" id="IPR011014">
    <property type="entry name" value="MscS_channel_TM-2"/>
</dbReference>
<dbReference type="SUPFAM" id="SSF82861">
    <property type="entry name" value="Mechanosensitive channel protein MscS (YggB), transmembrane region"/>
    <property type="match status" value="1"/>
</dbReference>
<feature type="transmembrane region" description="Helical" evidence="8">
    <location>
        <begin position="662"/>
        <end position="680"/>
    </location>
</feature>
<feature type="domain" description="Mechanosensitive ion channel MscS C-terminal" evidence="12">
    <location>
        <begin position="1022"/>
        <end position="1102"/>
    </location>
</feature>
<comment type="similarity">
    <text evidence="2">Belongs to the MscS (TC 1.A.23) family.</text>
</comment>